<evidence type="ECO:0000256" key="1">
    <source>
        <dbReference type="SAM" id="Coils"/>
    </source>
</evidence>
<organism evidence="3 4">
    <name type="scientific">Metarhizium rileyi (strain RCEF 4871)</name>
    <name type="common">Nomuraea rileyi</name>
    <dbReference type="NCBI Taxonomy" id="1649241"/>
    <lineage>
        <taxon>Eukaryota</taxon>
        <taxon>Fungi</taxon>
        <taxon>Dikarya</taxon>
        <taxon>Ascomycota</taxon>
        <taxon>Pezizomycotina</taxon>
        <taxon>Sordariomycetes</taxon>
        <taxon>Hypocreomycetidae</taxon>
        <taxon>Hypocreales</taxon>
        <taxon>Clavicipitaceae</taxon>
        <taxon>Metarhizium</taxon>
    </lineage>
</organism>
<dbReference type="EMBL" id="AZHC01000006">
    <property type="protein sequence ID" value="OAA47107.1"/>
    <property type="molecule type" value="Genomic_DNA"/>
</dbReference>
<accession>A0A167GUC3</accession>
<reference evidence="3 4" key="1">
    <citation type="journal article" date="2016" name="Genome Biol. Evol.">
        <title>Divergent and convergent evolution of fungal pathogenicity.</title>
        <authorList>
            <person name="Shang Y."/>
            <person name="Xiao G."/>
            <person name="Zheng P."/>
            <person name="Cen K."/>
            <person name="Zhan S."/>
            <person name="Wang C."/>
        </authorList>
    </citation>
    <scope>NUCLEOTIDE SEQUENCE [LARGE SCALE GENOMIC DNA]</scope>
    <source>
        <strain evidence="3 4">RCEF 4871</strain>
    </source>
</reference>
<name>A0A167GUC3_METRR</name>
<evidence type="ECO:0000256" key="2">
    <source>
        <dbReference type="SAM" id="MobiDB-lite"/>
    </source>
</evidence>
<dbReference type="Proteomes" id="UP000243498">
    <property type="component" value="Unassembled WGS sequence"/>
</dbReference>
<proteinExistence type="predicted"/>
<evidence type="ECO:0000313" key="3">
    <source>
        <dbReference type="EMBL" id="OAA47107.1"/>
    </source>
</evidence>
<sequence>MPLSQLMTVHDISALSDAQLGEFMKKHRRADDSFELPIDGWERLSKEERDCLAQRLQFVHSFDLFESDFIRSTLLRSIQRVLSGSPSVISRPLDLDKLDTLLHKVANGRDSLSPEHSPARSSERVTQSPEDPQVVYKQKELEAYHNLVNDGGRALYRVDLLESVLKDPDEYLEMLLPFWRGPRCNNLSEMDGFSIRAVTQRQWHRWQNFRKWQLNHRGIDSQDKDDDFPAYLERIIRNYNKVGWAEHAAEIEADPTIINRPGTYWYGFQRHRKWQRLHQREPGCSTFSDYEDAVKARLARHGFTRQFHLAEDPKRQDSLTTWIEYLGFEYWWLDRYTASTKRLKPEHDEAWEELKRQGVVKDDETPEFVRTHASGTRCDKEEDDARQAVQDAESEAKNVYQKTQKGPGRLRIPKERRVRMLVKATQKLLAARKALDEVKRRSNLLIAFVRGTFDYDGAKEDEANQTNLVEWVLAEAYAIEAE</sequence>
<feature type="coiled-coil region" evidence="1">
    <location>
        <begin position="382"/>
        <end position="441"/>
    </location>
</feature>
<keyword evidence="1" id="KW-0175">Coiled coil</keyword>
<evidence type="ECO:0000313" key="4">
    <source>
        <dbReference type="Proteomes" id="UP000243498"/>
    </source>
</evidence>
<gene>
    <name evidence="3" type="ORF">NOR_02743</name>
</gene>
<dbReference type="OMA" id="RATFDYD"/>
<feature type="region of interest" description="Disordered" evidence="2">
    <location>
        <begin position="108"/>
        <end position="131"/>
    </location>
</feature>
<keyword evidence="4" id="KW-1185">Reference proteome</keyword>
<dbReference type="OrthoDB" id="5419928at2759"/>
<protein>
    <submittedName>
        <fullName evidence="3">Uncharacterized protein</fullName>
    </submittedName>
</protein>
<dbReference type="AlphaFoldDB" id="A0A167GUC3"/>
<dbReference type="STRING" id="1081105.A0A167GUC3"/>
<comment type="caution">
    <text evidence="3">The sequence shown here is derived from an EMBL/GenBank/DDBJ whole genome shotgun (WGS) entry which is preliminary data.</text>
</comment>